<evidence type="ECO:0000256" key="5">
    <source>
        <dbReference type="ARBA" id="ARBA00022771"/>
    </source>
</evidence>
<dbReference type="FunFam" id="3.30.160.60:FF:001450">
    <property type="entry name" value="zinc finger protein 774"/>
    <property type="match status" value="1"/>
</dbReference>
<keyword evidence="3" id="KW-0479">Metal-binding</keyword>
<keyword evidence="7" id="KW-0805">Transcription regulation</keyword>
<evidence type="ECO:0000259" key="12">
    <source>
        <dbReference type="PROSITE" id="PS50157"/>
    </source>
</evidence>
<feature type="domain" description="C2H2-type" evidence="12">
    <location>
        <begin position="139"/>
        <end position="166"/>
    </location>
</feature>
<evidence type="ECO:0000256" key="4">
    <source>
        <dbReference type="ARBA" id="ARBA00022737"/>
    </source>
</evidence>
<dbReference type="InterPro" id="IPR036236">
    <property type="entry name" value="Znf_C2H2_sf"/>
</dbReference>
<keyword evidence="10" id="KW-0539">Nucleus</keyword>
<dbReference type="PROSITE" id="PS50157">
    <property type="entry name" value="ZINC_FINGER_C2H2_2"/>
    <property type="match status" value="4"/>
</dbReference>
<dbReference type="PANTHER" id="PTHR23235:SF152">
    <property type="entry name" value="SI:DKEY-210J14.3"/>
    <property type="match status" value="1"/>
</dbReference>
<reference evidence="13" key="2">
    <citation type="submission" date="2025-08" db="UniProtKB">
        <authorList>
            <consortium name="Ensembl"/>
        </authorList>
    </citation>
    <scope>IDENTIFICATION</scope>
</reference>
<dbReference type="Gene3D" id="3.30.160.60">
    <property type="entry name" value="Classic Zinc Finger"/>
    <property type="match status" value="4"/>
</dbReference>
<dbReference type="Proteomes" id="UP000314983">
    <property type="component" value="Chromosome 7"/>
</dbReference>
<feature type="domain" description="C2H2-type" evidence="12">
    <location>
        <begin position="111"/>
        <end position="138"/>
    </location>
</feature>
<feature type="domain" description="C2H2-type" evidence="12">
    <location>
        <begin position="195"/>
        <end position="217"/>
    </location>
</feature>
<evidence type="ECO:0000256" key="6">
    <source>
        <dbReference type="ARBA" id="ARBA00022833"/>
    </source>
</evidence>
<evidence type="ECO:0000256" key="1">
    <source>
        <dbReference type="ARBA" id="ARBA00004123"/>
    </source>
</evidence>
<keyword evidence="8" id="KW-0238">DNA-binding</keyword>
<dbReference type="PROSITE" id="PS00028">
    <property type="entry name" value="ZINC_FINGER_C2H2_1"/>
    <property type="match status" value="3"/>
</dbReference>
<keyword evidence="6" id="KW-0862">Zinc</keyword>
<reference evidence="13" key="3">
    <citation type="submission" date="2025-09" db="UniProtKB">
        <authorList>
            <consortium name="Ensembl"/>
        </authorList>
    </citation>
    <scope>IDENTIFICATION</scope>
</reference>
<dbReference type="GO" id="GO:0005634">
    <property type="term" value="C:nucleus"/>
    <property type="evidence" value="ECO:0007669"/>
    <property type="project" value="UniProtKB-SubCell"/>
</dbReference>
<dbReference type="GO" id="GO:0008270">
    <property type="term" value="F:zinc ion binding"/>
    <property type="evidence" value="ECO:0007669"/>
    <property type="project" value="UniProtKB-KW"/>
</dbReference>
<evidence type="ECO:0000313" key="13">
    <source>
        <dbReference type="Ensembl" id="ENSEEEP00000061753.1"/>
    </source>
</evidence>
<dbReference type="Pfam" id="PF00096">
    <property type="entry name" value="zf-C2H2"/>
    <property type="match status" value="2"/>
</dbReference>
<dbReference type="SUPFAM" id="SSF57667">
    <property type="entry name" value="beta-beta-alpha zinc fingers"/>
    <property type="match status" value="2"/>
</dbReference>
<dbReference type="FunFam" id="3.30.160.60:FF:002343">
    <property type="entry name" value="Zinc finger protein 33A"/>
    <property type="match status" value="1"/>
</dbReference>
<reference evidence="13 14" key="1">
    <citation type="submission" date="2020-05" db="EMBL/GenBank/DDBJ databases">
        <title>Electrophorus electricus (electric eel) genome, fEleEle1, primary haplotype.</title>
        <authorList>
            <person name="Myers G."/>
            <person name="Meyer A."/>
            <person name="Fedrigo O."/>
            <person name="Formenti G."/>
            <person name="Rhie A."/>
            <person name="Tracey A."/>
            <person name="Sims Y."/>
            <person name="Jarvis E.D."/>
        </authorList>
    </citation>
    <scope>NUCLEOTIDE SEQUENCE [LARGE SCALE GENOMIC DNA]</scope>
</reference>
<dbReference type="FunFam" id="3.30.160.60:FF:000688">
    <property type="entry name" value="zinc finger protein 197 isoform X1"/>
    <property type="match status" value="1"/>
</dbReference>
<organism evidence="13 14">
    <name type="scientific">Electrophorus electricus</name>
    <name type="common">Electric eel</name>
    <name type="synonym">Gymnotus electricus</name>
    <dbReference type="NCBI Taxonomy" id="8005"/>
    <lineage>
        <taxon>Eukaryota</taxon>
        <taxon>Metazoa</taxon>
        <taxon>Chordata</taxon>
        <taxon>Craniata</taxon>
        <taxon>Vertebrata</taxon>
        <taxon>Euteleostomi</taxon>
        <taxon>Actinopterygii</taxon>
        <taxon>Neopterygii</taxon>
        <taxon>Teleostei</taxon>
        <taxon>Ostariophysi</taxon>
        <taxon>Gymnotiformes</taxon>
        <taxon>Gymnotoidei</taxon>
        <taxon>Gymnotidae</taxon>
        <taxon>Electrophorus</taxon>
    </lineage>
</organism>
<evidence type="ECO:0000256" key="9">
    <source>
        <dbReference type="ARBA" id="ARBA00023163"/>
    </source>
</evidence>
<dbReference type="GeneTree" id="ENSGT01150000286953"/>
<evidence type="ECO:0000256" key="2">
    <source>
        <dbReference type="ARBA" id="ARBA00006991"/>
    </source>
</evidence>
<dbReference type="GO" id="GO:0000981">
    <property type="term" value="F:DNA-binding transcription factor activity, RNA polymerase II-specific"/>
    <property type="evidence" value="ECO:0007669"/>
    <property type="project" value="TreeGrafter"/>
</dbReference>
<evidence type="ECO:0000256" key="8">
    <source>
        <dbReference type="ARBA" id="ARBA00023125"/>
    </source>
</evidence>
<keyword evidence="14" id="KW-1185">Reference proteome</keyword>
<dbReference type="FunFam" id="3.30.160.60:FF:000912">
    <property type="entry name" value="Zinc finger protein 660"/>
    <property type="match status" value="1"/>
</dbReference>
<sequence>MNVRPSCTVPFLAVDHSQPSVHTLSESVTHNTHTIDNQTHNLTPACSYSMTSDPLSAHNTGDTHTPDVPYSLLGAEHAPHTQNSQTSHPIHSSLPVVAAETGSGSGVGSLFVCPFCGKSLASLKTLKTHMRVHTGEKPFGCAQCGKRFSDSSNLKRHQSVHTGERRYRCSHCGKGFAQSGSLKVHLTIHTGQRGFRCIKCGKTFISNAQLRNHQSRHHPPPTVPYLICDSIFCYSCSVLTVKFICNVYF</sequence>
<evidence type="ECO:0000256" key="11">
    <source>
        <dbReference type="PROSITE-ProRule" id="PRU00042"/>
    </source>
</evidence>
<evidence type="ECO:0000256" key="10">
    <source>
        <dbReference type="ARBA" id="ARBA00023242"/>
    </source>
</evidence>
<protein>
    <recommendedName>
        <fullName evidence="12">C2H2-type domain-containing protein</fullName>
    </recommendedName>
</protein>
<keyword evidence="9" id="KW-0804">Transcription</keyword>
<dbReference type="Ensembl" id="ENSEEET00000055762.1">
    <property type="protein sequence ID" value="ENSEEEP00000061753.1"/>
    <property type="gene ID" value="ENSEEEG00000027307.1"/>
</dbReference>
<dbReference type="InterPro" id="IPR013087">
    <property type="entry name" value="Znf_C2H2_type"/>
</dbReference>
<evidence type="ECO:0000313" key="14">
    <source>
        <dbReference type="Proteomes" id="UP000314983"/>
    </source>
</evidence>
<name>A0AAY5EYB4_ELEEL</name>
<evidence type="ECO:0000256" key="7">
    <source>
        <dbReference type="ARBA" id="ARBA00023015"/>
    </source>
</evidence>
<dbReference type="SMART" id="SM00355">
    <property type="entry name" value="ZnF_C2H2"/>
    <property type="match status" value="4"/>
</dbReference>
<dbReference type="GO" id="GO:0000978">
    <property type="term" value="F:RNA polymerase II cis-regulatory region sequence-specific DNA binding"/>
    <property type="evidence" value="ECO:0007669"/>
    <property type="project" value="TreeGrafter"/>
</dbReference>
<dbReference type="AlphaFoldDB" id="A0AAY5EYB4"/>
<proteinExistence type="inferred from homology"/>
<keyword evidence="4" id="KW-0677">Repeat</keyword>
<dbReference type="Pfam" id="PF13894">
    <property type="entry name" value="zf-C2H2_4"/>
    <property type="match status" value="2"/>
</dbReference>
<accession>A0AAY5EYB4</accession>
<dbReference type="PANTHER" id="PTHR23235">
    <property type="entry name" value="KRUEPPEL-LIKE TRANSCRIPTION FACTOR"/>
    <property type="match status" value="1"/>
</dbReference>
<keyword evidence="5 11" id="KW-0863">Zinc-finger</keyword>
<evidence type="ECO:0000256" key="3">
    <source>
        <dbReference type="ARBA" id="ARBA00022723"/>
    </source>
</evidence>
<comment type="subcellular location">
    <subcellularLocation>
        <location evidence="1">Nucleus</location>
    </subcellularLocation>
</comment>
<feature type="domain" description="C2H2-type" evidence="12">
    <location>
        <begin position="167"/>
        <end position="194"/>
    </location>
</feature>
<comment type="similarity">
    <text evidence="2">Belongs to the krueppel C2H2-type zinc-finger protein family.</text>
</comment>